<feature type="region of interest" description="Disordered" evidence="2">
    <location>
        <begin position="527"/>
        <end position="550"/>
    </location>
</feature>
<evidence type="ECO:0000256" key="2">
    <source>
        <dbReference type="SAM" id="MobiDB-lite"/>
    </source>
</evidence>
<feature type="compositionally biased region" description="Basic and acidic residues" evidence="2">
    <location>
        <begin position="14"/>
        <end position="27"/>
    </location>
</feature>
<feature type="compositionally biased region" description="Acidic residues" evidence="2">
    <location>
        <begin position="1"/>
        <end position="13"/>
    </location>
</feature>
<keyword evidence="1" id="KW-0175">Coiled coil</keyword>
<evidence type="ECO:0000256" key="1">
    <source>
        <dbReference type="SAM" id="Coils"/>
    </source>
</evidence>
<name>A0AAD7A290_9AGAR</name>
<protein>
    <submittedName>
        <fullName evidence="3">Uncharacterized protein</fullName>
    </submittedName>
</protein>
<sequence>MDVDTQNMEDNDDSGGKRRYEEHEAAKVRMVPGSQREEYDKARDKQAFHKDQVLVAKQKSHKLTLENQQLLAQLEEAERTKAEHIAFLNSMNEELARKSQAIAELQQHEGQMEAQFLGDQEKLQALYDQCNTIVPQLLESQKLLMQRNEEVERLNRLLVQKTDETIQMRAYSYLQSKKTPQRTPPPRRGMRASLDPVRNSGTRTIEIPLDPILVTQAPSGKSKPKSKAKLAATPAFADLLGTDVATSSGLIGKLEQLLVGDEVTVDVKKATPKKRNKPKSPASKALVNHINSALRRSTYNKFGVEQAADFHIYNPAEQAKVAACEDGLADPADDLFQWDFSPGYTKCRWNDLMIAKVVDAVLEADGEDGEIAEGGVERDFLEALMREKLGRFRGAWKGFQPRFNERLGRLETMREARDRGTQAAEQHQLACRSTTSKHRKFEDHVQTIIATIEIKTGEGNTGDIATWRRLLEMVQHLGQQGMSSEEEDEVQVDDAKVLIYKVKVCIWREPRVVEYLRFVDAQTGLFKKHQRGPTPTSRIRSGAPGTSEAPCGLPKSLYNGEWLKKASSAYLKELKVSKEVFGLFVAATDRMAL</sequence>
<organism evidence="3 4">
    <name type="scientific">Mycena albidolilacea</name>
    <dbReference type="NCBI Taxonomy" id="1033008"/>
    <lineage>
        <taxon>Eukaryota</taxon>
        <taxon>Fungi</taxon>
        <taxon>Dikarya</taxon>
        <taxon>Basidiomycota</taxon>
        <taxon>Agaricomycotina</taxon>
        <taxon>Agaricomycetes</taxon>
        <taxon>Agaricomycetidae</taxon>
        <taxon>Agaricales</taxon>
        <taxon>Marasmiineae</taxon>
        <taxon>Mycenaceae</taxon>
        <taxon>Mycena</taxon>
    </lineage>
</organism>
<reference evidence="3" key="1">
    <citation type="submission" date="2023-03" db="EMBL/GenBank/DDBJ databases">
        <title>Massive genome expansion in bonnet fungi (Mycena s.s.) driven by repeated elements and novel gene families across ecological guilds.</title>
        <authorList>
            <consortium name="Lawrence Berkeley National Laboratory"/>
            <person name="Harder C.B."/>
            <person name="Miyauchi S."/>
            <person name="Viragh M."/>
            <person name="Kuo A."/>
            <person name="Thoen E."/>
            <person name="Andreopoulos B."/>
            <person name="Lu D."/>
            <person name="Skrede I."/>
            <person name="Drula E."/>
            <person name="Henrissat B."/>
            <person name="Morin E."/>
            <person name="Kohler A."/>
            <person name="Barry K."/>
            <person name="LaButti K."/>
            <person name="Morin E."/>
            <person name="Salamov A."/>
            <person name="Lipzen A."/>
            <person name="Mereny Z."/>
            <person name="Hegedus B."/>
            <person name="Baldrian P."/>
            <person name="Stursova M."/>
            <person name="Weitz H."/>
            <person name="Taylor A."/>
            <person name="Grigoriev I.V."/>
            <person name="Nagy L.G."/>
            <person name="Martin F."/>
            <person name="Kauserud H."/>
        </authorList>
    </citation>
    <scope>NUCLEOTIDE SEQUENCE</scope>
    <source>
        <strain evidence="3">CBHHK002</strain>
    </source>
</reference>
<feature type="region of interest" description="Disordered" evidence="2">
    <location>
        <begin position="176"/>
        <end position="196"/>
    </location>
</feature>
<dbReference type="Proteomes" id="UP001218218">
    <property type="component" value="Unassembled WGS sequence"/>
</dbReference>
<accession>A0AAD7A290</accession>
<evidence type="ECO:0000313" key="3">
    <source>
        <dbReference type="EMBL" id="KAJ7348112.1"/>
    </source>
</evidence>
<gene>
    <name evidence="3" type="ORF">DFH08DRAFT_960459</name>
</gene>
<dbReference type="AlphaFoldDB" id="A0AAD7A290"/>
<proteinExistence type="predicted"/>
<dbReference type="EMBL" id="JARIHO010000018">
    <property type="protein sequence ID" value="KAJ7348112.1"/>
    <property type="molecule type" value="Genomic_DNA"/>
</dbReference>
<feature type="region of interest" description="Disordered" evidence="2">
    <location>
        <begin position="1"/>
        <end position="43"/>
    </location>
</feature>
<comment type="caution">
    <text evidence="3">The sequence shown here is derived from an EMBL/GenBank/DDBJ whole genome shotgun (WGS) entry which is preliminary data.</text>
</comment>
<keyword evidence="4" id="KW-1185">Reference proteome</keyword>
<feature type="coiled-coil region" evidence="1">
    <location>
        <begin position="60"/>
        <end position="111"/>
    </location>
</feature>
<evidence type="ECO:0000313" key="4">
    <source>
        <dbReference type="Proteomes" id="UP001218218"/>
    </source>
</evidence>